<name>A0A4Y2I9E4_ARAVE</name>
<gene>
    <name evidence="2" type="ORF">AVEN_129942_1</name>
</gene>
<comment type="caution">
    <text evidence="2">The sequence shown here is derived from an EMBL/GenBank/DDBJ whole genome shotgun (WGS) entry which is preliminary data.</text>
</comment>
<proteinExistence type="predicted"/>
<organism evidence="2 3">
    <name type="scientific">Araneus ventricosus</name>
    <name type="common">Orbweaver spider</name>
    <name type="synonym">Epeira ventricosa</name>
    <dbReference type="NCBI Taxonomy" id="182803"/>
    <lineage>
        <taxon>Eukaryota</taxon>
        <taxon>Metazoa</taxon>
        <taxon>Ecdysozoa</taxon>
        <taxon>Arthropoda</taxon>
        <taxon>Chelicerata</taxon>
        <taxon>Arachnida</taxon>
        <taxon>Araneae</taxon>
        <taxon>Araneomorphae</taxon>
        <taxon>Entelegynae</taxon>
        <taxon>Araneoidea</taxon>
        <taxon>Araneidae</taxon>
        <taxon>Araneus</taxon>
    </lineage>
</organism>
<feature type="compositionally biased region" description="Pro residues" evidence="1">
    <location>
        <begin position="56"/>
        <end position="65"/>
    </location>
</feature>
<evidence type="ECO:0000256" key="1">
    <source>
        <dbReference type="SAM" id="MobiDB-lite"/>
    </source>
</evidence>
<dbReference type="Proteomes" id="UP000499080">
    <property type="component" value="Unassembled WGS sequence"/>
</dbReference>
<evidence type="ECO:0000313" key="2">
    <source>
        <dbReference type="EMBL" id="GBM74245.1"/>
    </source>
</evidence>
<reference evidence="2 3" key="1">
    <citation type="journal article" date="2019" name="Sci. Rep.">
        <title>Orb-weaving spider Araneus ventricosus genome elucidates the spidroin gene catalogue.</title>
        <authorList>
            <person name="Kono N."/>
            <person name="Nakamura H."/>
            <person name="Ohtoshi R."/>
            <person name="Moran D.A.P."/>
            <person name="Shinohara A."/>
            <person name="Yoshida Y."/>
            <person name="Fujiwara M."/>
            <person name="Mori M."/>
            <person name="Tomita M."/>
            <person name="Arakawa K."/>
        </authorList>
    </citation>
    <scope>NUCLEOTIDE SEQUENCE [LARGE SCALE GENOMIC DNA]</scope>
</reference>
<evidence type="ECO:0000313" key="3">
    <source>
        <dbReference type="Proteomes" id="UP000499080"/>
    </source>
</evidence>
<dbReference type="EMBL" id="BGPR01002484">
    <property type="protein sequence ID" value="GBM74245.1"/>
    <property type="molecule type" value="Genomic_DNA"/>
</dbReference>
<keyword evidence="3" id="KW-1185">Reference proteome</keyword>
<dbReference type="AlphaFoldDB" id="A0A4Y2I9E4"/>
<feature type="region of interest" description="Disordered" evidence="1">
    <location>
        <begin position="39"/>
        <end position="75"/>
    </location>
</feature>
<accession>A0A4Y2I9E4</accession>
<protein>
    <submittedName>
        <fullName evidence="2">Uncharacterized protein</fullName>
    </submittedName>
</protein>
<sequence>MENWTATAVMGSDGYGRFCSEYSRKPYKDVTLKVGRVNSSTSSCRAPATIPQDPDGLPPTQPLPPTTAADHPIPRTEIIQSSPTYHYRGLGTFEGYGPQKLLAYLLKPKIIFF</sequence>